<evidence type="ECO:0000313" key="6">
    <source>
        <dbReference type="Proteomes" id="UP001501295"/>
    </source>
</evidence>
<dbReference type="PANTHER" id="PTHR43398">
    <property type="entry name" value="DOLICHOL-PHOSPHATE MANNOSYLTRANSFERASE SUBUNIT 1"/>
    <property type="match status" value="1"/>
</dbReference>
<dbReference type="InterPro" id="IPR029044">
    <property type="entry name" value="Nucleotide-diphossugar_trans"/>
</dbReference>
<evidence type="ECO:0000256" key="1">
    <source>
        <dbReference type="ARBA" id="ARBA00006739"/>
    </source>
</evidence>
<comment type="similarity">
    <text evidence="1">Belongs to the glycosyltransferase 2 family.</text>
</comment>
<dbReference type="PANTHER" id="PTHR43398:SF1">
    <property type="entry name" value="DOLICHOL-PHOSPHATE MANNOSYLTRANSFERASE SUBUNIT 1"/>
    <property type="match status" value="1"/>
</dbReference>
<keyword evidence="2" id="KW-0328">Glycosyltransferase</keyword>
<evidence type="ECO:0000256" key="3">
    <source>
        <dbReference type="ARBA" id="ARBA00022679"/>
    </source>
</evidence>
<name>A0ABP8VRX5_9MICO</name>
<dbReference type="Pfam" id="PF00535">
    <property type="entry name" value="Glycos_transf_2"/>
    <property type="match status" value="1"/>
</dbReference>
<dbReference type="InterPro" id="IPR001173">
    <property type="entry name" value="Glyco_trans_2-like"/>
</dbReference>
<keyword evidence="3" id="KW-0808">Transferase</keyword>
<dbReference type="InterPro" id="IPR039528">
    <property type="entry name" value="DPM1-like"/>
</dbReference>
<dbReference type="EMBL" id="BAABLM010000002">
    <property type="protein sequence ID" value="GAA4670324.1"/>
    <property type="molecule type" value="Genomic_DNA"/>
</dbReference>
<evidence type="ECO:0000256" key="2">
    <source>
        <dbReference type="ARBA" id="ARBA00022676"/>
    </source>
</evidence>
<dbReference type="CDD" id="cd06442">
    <property type="entry name" value="DPM1_like"/>
    <property type="match status" value="1"/>
</dbReference>
<dbReference type="Gene3D" id="3.90.550.10">
    <property type="entry name" value="Spore Coat Polysaccharide Biosynthesis Protein SpsA, Chain A"/>
    <property type="match status" value="1"/>
</dbReference>
<dbReference type="RefSeq" id="WP_345374377.1">
    <property type="nucleotide sequence ID" value="NZ_BAABLM010000002.1"/>
</dbReference>
<comment type="caution">
    <text evidence="5">The sequence shown here is derived from an EMBL/GenBank/DDBJ whole genome shotgun (WGS) entry which is preliminary data.</text>
</comment>
<accession>A0ABP8VRX5</accession>
<dbReference type="SUPFAM" id="SSF53448">
    <property type="entry name" value="Nucleotide-diphospho-sugar transferases"/>
    <property type="match status" value="1"/>
</dbReference>
<protein>
    <submittedName>
        <fullName evidence="5">Polyprenol monophosphomannose synthase</fullName>
    </submittedName>
</protein>
<gene>
    <name evidence="5" type="ORF">GCM10025780_12140</name>
</gene>
<organism evidence="5 6">
    <name type="scientific">Frondihabitans cladoniiphilus</name>
    <dbReference type="NCBI Taxonomy" id="715785"/>
    <lineage>
        <taxon>Bacteria</taxon>
        <taxon>Bacillati</taxon>
        <taxon>Actinomycetota</taxon>
        <taxon>Actinomycetes</taxon>
        <taxon>Micrococcales</taxon>
        <taxon>Microbacteriaceae</taxon>
        <taxon>Frondihabitans</taxon>
    </lineage>
</organism>
<reference evidence="6" key="1">
    <citation type="journal article" date="2019" name="Int. J. Syst. Evol. Microbiol.">
        <title>The Global Catalogue of Microorganisms (GCM) 10K type strain sequencing project: providing services to taxonomists for standard genome sequencing and annotation.</title>
        <authorList>
            <consortium name="The Broad Institute Genomics Platform"/>
            <consortium name="The Broad Institute Genome Sequencing Center for Infectious Disease"/>
            <person name="Wu L."/>
            <person name="Ma J."/>
        </authorList>
    </citation>
    <scope>NUCLEOTIDE SEQUENCE [LARGE SCALE GENOMIC DNA]</scope>
    <source>
        <strain evidence="6">JCM 18956</strain>
    </source>
</reference>
<proteinExistence type="inferred from homology"/>
<evidence type="ECO:0000259" key="4">
    <source>
        <dbReference type="Pfam" id="PF00535"/>
    </source>
</evidence>
<evidence type="ECO:0000313" key="5">
    <source>
        <dbReference type="EMBL" id="GAA4670324.1"/>
    </source>
</evidence>
<feature type="domain" description="Glycosyltransferase 2-like" evidence="4">
    <location>
        <begin position="11"/>
        <end position="175"/>
    </location>
</feature>
<dbReference type="Proteomes" id="UP001501295">
    <property type="component" value="Unassembled WGS sequence"/>
</dbReference>
<sequence length="275" mass="30213">MSTEQTPKAVVVIPTYNESGSLGGVLDRTLASGAVIDVLVVDDNSPDGTGDLADGYAERHPSVHVLHRPGKGGLAGAYVAGIQWALERGYDTVVEMDADGSHDPADLPRMLKLSTKFDLVIGSRWVPGGKVVNWPWRRRVLSKGGSWYTRNLFSMGVSDTSGGFRAYKAEVLKNLRLDEIDSRGYCFHVDCLRRTLQAGYHVVEMPITFTERVEGVSKMTGSIILESMMMITRWGVRYRLDSLLHRRTAGHQRSGASVRKLSSTVPLDDEGVYAS</sequence>
<keyword evidence="6" id="KW-1185">Reference proteome</keyword>